<name>A0AAN6RK99_9PLEO</name>
<feature type="domain" description="GH16" evidence="2">
    <location>
        <begin position="61"/>
        <end position="291"/>
    </location>
</feature>
<proteinExistence type="predicted"/>
<organism evidence="3 4">
    <name type="scientific">Pseudopithomyces chartarum</name>
    <dbReference type="NCBI Taxonomy" id="1892770"/>
    <lineage>
        <taxon>Eukaryota</taxon>
        <taxon>Fungi</taxon>
        <taxon>Dikarya</taxon>
        <taxon>Ascomycota</taxon>
        <taxon>Pezizomycotina</taxon>
        <taxon>Dothideomycetes</taxon>
        <taxon>Pleosporomycetidae</taxon>
        <taxon>Pleosporales</taxon>
        <taxon>Massarineae</taxon>
        <taxon>Didymosphaeriaceae</taxon>
        <taxon>Pseudopithomyces</taxon>
    </lineage>
</organism>
<dbReference type="GO" id="GO:0005975">
    <property type="term" value="P:carbohydrate metabolic process"/>
    <property type="evidence" value="ECO:0007669"/>
    <property type="project" value="InterPro"/>
</dbReference>
<feature type="chain" id="PRO_5042952909" description="GH16 domain-containing protein" evidence="1">
    <location>
        <begin position="24"/>
        <end position="375"/>
    </location>
</feature>
<dbReference type="CDD" id="cd00413">
    <property type="entry name" value="Glyco_hydrolase_16"/>
    <property type="match status" value="1"/>
</dbReference>
<dbReference type="GO" id="GO:0004553">
    <property type="term" value="F:hydrolase activity, hydrolyzing O-glycosyl compounds"/>
    <property type="evidence" value="ECO:0007669"/>
    <property type="project" value="InterPro"/>
</dbReference>
<comment type="caution">
    <text evidence="3">The sequence shown here is derived from an EMBL/GenBank/DDBJ whole genome shotgun (WGS) entry which is preliminary data.</text>
</comment>
<dbReference type="EMBL" id="WVTA01000002">
    <property type="protein sequence ID" value="KAK3215633.1"/>
    <property type="molecule type" value="Genomic_DNA"/>
</dbReference>
<dbReference type="PANTHER" id="PTHR38121:SF5">
    <property type="entry name" value="GH16 DOMAIN-CONTAINING PROTEIN"/>
    <property type="match status" value="1"/>
</dbReference>
<protein>
    <recommendedName>
        <fullName evidence="2">GH16 domain-containing protein</fullName>
    </recommendedName>
</protein>
<keyword evidence="4" id="KW-1185">Reference proteome</keyword>
<dbReference type="Proteomes" id="UP001280581">
    <property type="component" value="Unassembled WGS sequence"/>
</dbReference>
<dbReference type="SUPFAM" id="SSF49899">
    <property type="entry name" value="Concanavalin A-like lectins/glucanases"/>
    <property type="match status" value="1"/>
</dbReference>
<feature type="signal peptide" evidence="1">
    <location>
        <begin position="1"/>
        <end position="23"/>
    </location>
</feature>
<reference evidence="3 4" key="1">
    <citation type="submission" date="2021-02" db="EMBL/GenBank/DDBJ databases">
        <title>Genome assembly of Pseudopithomyces chartarum.</title>
        <authorList>
            <person name="Jauregui R."/>
            <person name="Singh J."/>
            <person name="Voisey C."/>
        </authorList>
    </citation>
    <scope>NUCLEOTIDE SEQUENCE [LARGE SCALE GENOMIC DNA]</scope>
    <source>
        <strain evidence="3 4">AGR01</strain>
    </source>
</reference>
<sequence length="375" mass="41809">MLCLRGVVRTLLCLALTIYRANAECECGYSINKTTDTTTTYDVFTDLMENDFLHTSGDNCTEFGWRPQQYNVSARDARGPYGKEFDVANVVLNPLEDSHMWSGNAKYGGDAGLNLWVRADYTDEVVGSAEVATVRDDALYGSFRVGMKLSAQNGTCGAFFWYYNNSQEIDMEFLSRQFNESQGTVQLVLQSPESVRDGFDASGTAGYQIQHLPFRPDEKFHEYRFDWTPNSVIFYVDGQIMHTMTENIPNSAGRMFMNHWSNGDPQWSAGPPAEDTSMTVSYIKAYFNSTDSERAKEYSKQCPVFDAAKVCSIPEQTVAPDGGDAKTYFFSQDGGEKTPGQSTYHTTNGSGAGRPLRVHTIYVSLLVSLLSWASI</sequence>
<dbReference type="Pfam" id="PF00722">
    <property type="entry name" value="Glyco_hydro_16"/>
    <property type="match status" value="1"/>
</dbReference>
<dbReference type="PANTHER" id="PTHR38121">
    <property type="entry name" value="GH16 DOMAIN-CONTAINING PROTEIN"/>
    <property type="match status" value="1"/>
</dbReference>
<dbReference type="Gene3D" id="2.60.120.200">
    <property type="match status" value="1"/>
</dbReference>
<dbReference type="AlphaFoldDB" id="A0AAN6RK99"/>
<gene>
    <name evidence="3" type="ORF">GRF29_8g662458</name>
</gene>
<evidence type="ECO:0000259" key="2">
    <source>
        <dbReference type="PROSITE" id="PS51762"/>
    </source>
</evidence>
<dbReference type="InterPro" id="IPR013320">
    <property type="entry name" value="ConA-like_dom_sf"/>
</dbReference>
<evidence type="ECO:0000313" key="3">
    <source>
        <dbReference type="EMBL" id="KAK3215633.1"/>
    </source>
</evidence>
<accession>A0AAN6RK99</accession>
<evidence type="ECO:0000313" key="4">
    <source>
        <dbReference type="Proteomes" id="UP001280581"/>
    </source>
</evidence>
<keyword evidence="1" id="KW-0732">Signal</keyword>
<dbReference type="PROSITE" id="PS51762">
    <property type="entry name" value="GH16_2"/>
    <property type="match status" value="1"/>
</dbReference>
<dbReference type="InterPro" id="IPR000757">
    <property type="entry name" value="Beta-glucanase-like"/>
</dbReference>
<evidence type="ECO:0000256" key="1">
    <source>
        <dbReference type="SAM" id="SignalP"/>
    </source>
</evidence>